<evidence type="ECO:0000313" key="1">
    <source>
        <dbReference type="EMBL" id="KKL65158.1"/>
    </source>
</evidence>
<proteinExistence type="predicted"/>
<accession>A0A0F9DTI8</accession>
<organism evidence="1">
    <name type="scientific">marine sediment metagenome</name>
    <dbReference type="NCBI Taxonomy" id="412755"/>
    <lineage>
        <taxon>unclassified sequences</taxon>
        <taxon>metagenomes</taxon>
        <taxon>ecological metagenomes</taxon>
    </lineage>
</organism>
<protein>
    <submittedName>
        <fullName evidence="1">Uncharacterized protein</fullName>
    </submittedName>
</protein>
<reference evidence="1" key="1">
    <citation type="journal article" date="2015" name="Nature">
        <title>Complex archaea that bridge the gap between prokaryotes and eukaryotes.</title>
        <authorList>
            <person name="Spang A."/>
            <person name="Saw J.H."/>
            <person name="Jorgensen S.L."/>
            <person name="Zaremba-Niedzwiedzka K."/>
            <person name="Martijn J."/>
            <person name="Lind A.E."/>
            <person name="van Eijk R."/>
            <person name="Schleper C."/>
            <person name="Guy L."/>
            <person name="Ettema T.J."/>
        </authorList>
    </citation>
    <scope>NUCLEOTIDE SEQUENCE</scope>
</reference>
<dbReference type="AlphaFoldDB" id="A0A0F9DTI8"/>
<comment type="caution">
    <text evidence="1">The sequence shown here is derived from an EMBL/GenBank/DDBJ whole genome shotgun (WGS) entry which is preliminary data.</text>
</comment>
<dbReference type="EMBL" id="LAZR01027623">
    <property type="protein sequence ID" value="KKL65158.1"/>
    <property type="molecule type" value="Genomic_DNA"/>
</dbReference>
<name>A0A0F9DTI8_9ZZZZ</name>
<sequence length="111" mass="12611">MLLGTTIIHSRGQGLIERDELLVVMDRLAEAVIKLERWNGEMLHLSVVSGSQPHPHVENMVAAYCLLRASLGLAKEVYRDYGPFRVSLERQQREAIFADLGESILVRRELK</sequence>
<gene>
    <name evidence="1" type="ORF">LCGC14_2157780</name>
</gene>